<keyword evidence="2" id="KW-1185">Reference proteome</keyword>
<accession>A0A8H3F902</accession>
<sequence>MDWYPRFGKTRKEGQRTHVAHGLTVRDDSYDGCVARKGSRLWKQSDLPMNQDPSSTVQPLPDEGIAGGKMLDGIVVLDVIELDDVVLEIEEEMVLKRQVQHGDYVGDIGLVQGLFAAQGEEPVVRRLASGFGLPVVHLIAQESRVCIYSPS</sequence>
<proteinExistence type="predicted"/>
<dbReference type="Proteomes" id="UP000664203">
    <property type="component" value="Unassembled WGS sequence"/>
</dbReference>
<reference evidence="1" key="1">
    <citation type="submission" date="2021-03" db="EMBL/GenBank/DDBJ databases">
        <authorList>
            <person name="Tagirdzhanova G."/>
        </authorList>
    </citation>
    <scope>NUCLEOTIDE SEQUENCE</scope>
</reference>
<evidence type="ECO:0000313" key="2">
    <source>
        <dbReference type="Proteomes" id="UP000664203"/>
    </source>
</evidence>
<evidence type="ECO:0000313" key="1">
    <source>
        <dbReference type="EMBL" id="CAF9920892.1"/>
    </source>
</evidence>
<protein>
    <submittedName>
        <fullName evidence="1">Uncharacterized protein</fullName>
    </submittedName>
</protein>
<dbReference type="OrthoDB" id="10449361at2759"/>
<dbReference type="AlphaFoldDB" id="A0A8H3F902"/>
<name>A0A8H3F902_9LECA</name>
<dbReference type="EMBL" id="CAJPDR010000140">
    <property type="protein sequence ID" value="CAF9920892.1"/>
    <property type="molecule type" value="Genomic_DNA"/>
</dbReference>
<comment type="caution">
    <text evidence="1">The sequence shown here is derived from an EMBL/GenBank/DDBJ whole genome shotgun (WGS) entry which is preliminary data.</text>
</comment>
<organism evidence="1 2">
    <name type="scientific">Alectoria fallacina</name>
    <dbReference type="NCBI Taxonomy" id="1903189"/>
    <lineage>
        <taxon>Eukaryota</taxon>
        <taxon>Fungi</taxon>
        <taxon>Dikarya</taxon>
        <taxon>Ascomycota</taxon>
        <taxon>Pezizomycotina</taxon>
        <taxon>Lecanoromycetes</taxon>
        <taxon>OSLEUM clade</taxon>
        <taxon>Lecanoromycetidae</taxon>
        <taxon>Lecanorales</taxon>
        <taxon>Lecanorineae</taxon>
        <taxon>Parmeliaceae</taxon>
        <taxon>Alectoria</taxon>
    </lineage>
</organism>
<gene>
    <name evidence="1" type="ORF">ALECFALPRED_001657</name>
</gene>